<dbReference type="RefSeq" id="WP_264742602.1">
    <property type="nucleotide sequence ID" value="NZ_JAPDHV010000002.1"/>
</dbReference>
<dbReference type="Proteomes" id="UP001163719">
    <property type="component" value="Unassembled WGS sequence"/>
</dbReference>
<sequence>MKKLLYINIVIVLILCFISCQSQKEKEIFEKITIDDRLVYNDTFKLLSKYPELKLFNNEKIESPTRTAFIIQESGYFDGLFKTKKLHFEDYKCKATYKDDTIEISLNNNNGYFGNGVFVKIFNEKFIIKDINPKTLKGETKFINSKPIYQKLVLNKSSFQKNDSIYGFINYKSNIDSTVIKIFRGYFKTIIK</sequence>
<keyword evidence="2" id="KW-1185">Reference proteome</keyword>
<comment type="caution">
    <text evidence="1">The sequence shown here is derived from an EMBL/GenBank/DDBJ whole genome shotgun (WGS) entry which is preliminary data.</text>
</comment>
<protein>
    <recommendedName>
        <fullName evidence="3">Lipoprotein</fullName>
    </recommendedName>
</protein>
<proteinExistence type="predicted"/>
<accession>A0ABT3HLI3</accession>
<evidence type="ECO:0000313" key="2">
    <source>
        <dbReference type="Proteomes" id="UP001163719"/>
    </source>
</evidence>
<gene>
    <name evidence="1" type="ORF">OH806_05145</name>
</gene>
<dbReference type="EMBL" id="JAPDHV010000002">
    <property type="protein sequence ID" value="MCW3160653.1"/>
    <property type="molecule type" value="Genomic_DNA"/>
</dbReference>
<organism evidence="1 2">
    <name type="scientific">Chryseobacterium oryctis</name>
    <dbReference type="NCBI Taxonomy" id="2952618"/>
    <lineage>
        <taxon>Bacteria</taxon>
        <taxon>Pseudomonadati</taxon>
        <taxon>Bacteroidota</taxon>
        <taxon>Flavobacteriia</taxon>
        <taxon>Flavobacteriales</taxon>
        <taxon>Weeksellaceae</taxon>
        <taxon>Chryseobacterium group</taxon>
        <taxon>Chryseobacterium</taxon>
    </lineage>
</organism>
<reference evidence="1" key="1">
    <citation type="submission" date="2022-10" db="EMBL/GenBank/DDBJ databases">
        <title>Chryseobacterium babae sp. nov. isolated from the gut of the beetle Oryctes rhinoceros, and Chryseobacterium kimseyorum sp. nov., isolated from a stick insect rearing cage.</title>
        <authorList>
            <person name="Shelomi M."/>
            <person name="Han C.-J."/>
            <person name="Chen W.-M."/>
            <person name="Chen H.-K."/>
            <person name="Liaw S.-J."/>
            <person name="Muhle E."/>
            <person name="Clermont D."/>
        </authorList>
    </citation>
    <scope>NUCLEOTIDE SEQUENCE</scope>
    <source>
        <strain evidence="1">WLa1L2M3</strain>
    </source>
</reference>
<evidence type="ECO:0000313" key="1">
    <source>
        <dbReference type="EMBL" id="MCW3160653.1"/>
    </source>
</evidence>
<evidence type="ECO:0008006" key="3">
    <source>
        <dbReference type="Google" id="ProtNLM"/>
    </source>
</evidence>
<name>A0ABT3HLI3_9FLAO</name>